<gene>
    <name evidence="1" type="ORF">HX001_14340</name>
</gene>
<dbReference type="EMBL" id="JACAGJ010000008">
    <property type="protein sequence ID" value="MDM1073665.1"/>
    <property type="molecule type" value="Genomic_DNA"/>
</dbReference>
<sequence length="45" mass="5275">MELDQLEELSTKTNEELIEMSIELIKTLYKNKPKQGFRLESGTFV</sequence>
<reference evidence="1" key="2">
    <citation type="journal article" date="2022" name="Sci. Total Environ.">
        <title>Prevalence, transmission, and molecular epidemiology of tet(X)-positive bacteria among humans, animals, and environmental niches in China: An epidemiological, and genomic-based study.</title>
        <authorList>
            <person name="Dong N."/>
            <person name="Zeng Y."/>
            <person name="Cai C."/>
            <person name="Sun C."/>
            <person name="Lu J."/>
            <person name="Liu C."/>
            <person name="Zhou H."/>
            <person name="Sun Q."/>
            <person name="Shu L."/>
            <person name="Wang H."/>
            <person name="Wang Y."/>
            <person name="Wang S."/>
            <person name="Wu C."/>
            <person name="Chan E.W."/>
            <person name="Chen G."/>
            <person name="Shen Z."/>
            <person name="Chen S."/>
            <person name="Zhang R."/>
        </authorList>
    </citation>
    <scope>NUCLEOTIDE SEQUENCE</scope>
    <source>
        <strain evidence="1">R655-4</strain>
    </source>
</reference>
<organism evidence="1 2">
    <name type="scientific">Empedobacter brevis</name>
    <dbReference type="NCBI Taxonomy" id="247"/>
    <lineage>
        <taxon>Bacteria</taxon>
        <taxon>Pseudomonadati</taxon>
        <taxon>Bacteroidota</taxon>
        <taxon>Flavobacteriia</taxon>
        <taxon>Flavobacteriales</taxon>
        <taxon>Weeksellaceae</taxon>
        <taxon>Empedobacter</taxon>
    </lineage>
</organism>
<protein>
    <submittedName>
        <fullName evidence="1">Uncharacterized protein</fullName>
    </submittedName>
</protein>
<dbReference type="AlphaFoldDB" id="A0AAJ1QGL9"/>
<reference evidence="1" key="1">
    <citation type="submission" date="2020-06" db="EMBL/GenBank/DDBJ databases">
        <authorList>
            <person name="Dong N."/>
        </authorList>
    </citation>
    <scope>NUCLEOTIDE SEQUENCE</scope>
    <source>
        <strain evidence="1">R655-4</strain>
    </source>
</reference>
<comment type="caution">
    <text evidence="1">The sequence shown here is derived from an EMBL/GenBank/DDBJ whole genome shotgun (WGS) entry which is preliminary data.</text>
</comment>
<evidence type="ECO:0000313" key="1">
    <source>
        <dbReference type="EMBL" id="MDM1073665.1"/>
    </source>
</evidence>
<evidence type="ECO:0000313" key="2">
    <source>
        <dbReference type="Proteomes" id="UP001170959"/>
    </source>
</evidence>
<dbReference type="RefSeq" id="WP_286494110.1">
    <property type="nucleotide sequence ID" value="NZ_JACAGJ010000008.1"/>
</dbReference>
<proteinExistence type="predicted"/>
<dbReference type="Proteomes" id="UP001170959">
    <property type="component" value="Unassembled WGS sequence"/>
</dbReference>
<name>A0AAJ1QGL9_9FLAO</name>
<accession>A0AAJ1QGL9</accession>